<keyword evidence="3" id="KW-1185">Reference proteome</keyword>
<feature type="chain" id="PRO_5016944353" description="Secreted protein" evidence="1">
    <location>
        <begin position="19"/>
        <end position="71"/>
    </location>
</feature>
<name>A0A371I3M1_MUCPR</name>
<comment type="caution">
    <text evidence="2">The sequence shown here is derived from an EMBL/GenBank/DDBJ whole genome shotgun (WGS) entry which is preliminary data.</text>
</comment>
<sequence>MRSHVQFCLICLVTTTTTKRLQQANMPMMVAKKERKKFDQHRHVECKCKDEIVIRFSCKKQEYIERDHPNP</sequence>
<feature type="non-terminal residue" evidence="2">
    <location>
        <position position="1"/>
    </location>
</feature>
<evidence type="ECO:0000256" key="1">
    <source>
        <dbReference type="SAM" id="SignalP"/>
    </source>
</evidence>
<accession>A0A371I3M1</accession>
<reference evidence="2" key="1">
    <citation type="submission" date="2018-05" db="EMBL/GenBank/DDBJ databases">
        <title>Draft genome of Mucuna pruriens seed.</title>
        <authorList>
            <person name="Nnadi N.E."/>
            <person name="Vos R."/>
            <person name="Hasami M.H."/>
            <person name="Devisetty U.K."/>
            <person name="Aguiy J.C."/>
        </authorList>
    </citation>
    <scope>NUCLEOTIDE SEQUENCE [LARGE SCALE GENOMIC DNA]</scope>
    <source>
        <strain evidence="2">JCA_2017</strain>
    </source>
</reference>
<gene>
    <name evidence="2" type="ORF">CR513_05984</name>
</gene>
<dbReference type="Proteomes" id="UP000257109">
    <property type="component" value="Unassembled WGS sequence"/>
</dbReference>
<organism evidence="2 3">
    <name type="scientific">Mucuna pruriens</name>
    <name type="common">Velvet bean</name>
    <name type="synonym">Dolichos pruriens</name>
    <dbReference type="NCBI Taxonomy" id="157652"/>
    <lineage>
        <taxon>Eukaryota</taxon>
        <taxon>Viridiplantae</taxon>
        <taxon>Streptophyta</taxon>
        <taxon>Embryophyta</taxon>
        <taxon>Tracheophyta</taxon>
        <taxon>Spermatophyta</taxon>
        <taxon>Magnoliopsida</taxon>
        <taxon>eudicotyledons</taxon>
        <taxon>Gunneridae</taxon>
        <taxon>Pentapetalae</taxon>
        <taxon>rosids</taxon>
        <taxon>fabids</taxon>
        <taxon>Fabales</taxon>
        <taxon>Fabaceae</taxon>
        <taxon>Papilionoideae</taxon>
        <taxon>50 kb inversion clade</taxon>
        <taxon>NPAAA clade</taxon>
        <taxon>indigoferoid/millettioid clade</taxon>
        <taxon>Phaseoleae</taxon>
        <taxon>Mucuna</taxon>
    </lineage>
</organism>
<protein>
    <recommendedName>
        <fullName evidence="4">Secreted protein</fullName>
    </recommendedName>
</protein>
<evidence type="ECO:0008006" key="4">
    <source>
        <dbReference type="Google" id="ProtNLM"/>
    </source>
</evidence>
<feature type="signal peptide" evidence="1">
    <location>
        <begin position="1"/>
        <end position="18"/>
    </location>
</feature>
<proteinExistence type="predicted"/>
<dbReference type="AlphaFoldDB" id="A0A371I3M1"/>
<keyword evidence="1" id="KW-0732">Signal</keyword>
<dbReference type="EMBL" id="QJKJ01001002">
    <property type="protein sequence ID" value="RDY09628.1"/>
    <property type="molecule type" value="Genomic_DNA"/>
</dbReference>
<evidence type="ECO:0000313" key="3">
    <source>
        <dbReference type="Proteomes" id="UP000257109"/>
    </source>
</evidence>
<evidence type="ECO:0000313" key="2">
    <source>
        <dbReference type="EMBL" id="RDY09628.1"/>
    </source>
</evidence>